<dbReference type="OrthoDB" id="5079070at2"/>
<evidence type="ECO:0000313" key="2">
    <source>
        <dbReference type="EMBL" id="KAA9107564.1"/>
    </source>
</evidence>
<evidence type="ECO:0000256" key="1">
    <source>
        <dbReference type="SAM" id="Phobius"/>
    </source>
</evidence>
<reference evidence="3" key="1">
    <citation type="submission" date="2019-09" db="EMBL/GenBank/DDBJ databases">
        <title>Mumia zhuanghuii sp. nov. isolated from the intestinal contents of plateau pika (Ochotona curzoniae) in the Qinghai-Tibet plateau of China.</title>
        <authorList>
            <person name="Tian Z."/>
        </authorList>
    </citation>
    <scope>NUCLEOTIDE SEQUENCE [LARGE SCALE GENOMIC DNA]</scope>
    <source>
        <strain evidence="3">JCM 30598</strain>
    </source>
</reference>
<keyword evidence="1" id="KW-0812">Transmembrane</keyword>
<accession>A0A5J5J0Q2</accession>
<proteinExistence type="predicted"/>
<comment type="caution">
    <text evidence="2">The sequence shown here is derived from an EMBL/GenBank/DDBJ whole genome shotgun (WGS) entry which is preliminary data.</text>
</comment>
<feature type="transmembrane region" description="Helical" evidence="1">
    <location>
        <begin position="12"/>
        <end position="33"/>
    </location>
</feature>
<dbReference type="Proteomes" id="UP000325827">
    <property type="component" value="Unassembled WGS sequence"/>
</dbReference>
<keyword evidence="3" id="KW-1185">Reference proteome</keyword>
<dbReference type="AlphaFoldDB" id="A0A5J5J0Q2"/>
<feature type="transmembrane region" description="Helical" evidence="1">
    <location>
        <begin position="114"/>
        <end position="138"/>
    </location>
</feature>
<protein>
    <submittedName>
        <fullName evidence="2">Uncharacterized protein</fullName>
    </submittedName>
</protein>
<dbReference type="RefSeq" id="WP_150448600.1">
    <property type="nucleotide sequence ID" value="NZ_VYSA01000002.1"/>
</dbReference>
<evidence type="ECO:0000313" key="3">
    <source>
        <dbReference type="Proteomes" id="UP000325827"/>
    </source>
</evidence>
<sequence length="140" mass="14982">MQQVVEALLEIFTWAGLGFGAVVAGVALVLFLLDGTWLPVRAVVETTGPQTAEPGTPVHRVVRWFDETGGVNEAPLSEAEYAQLGAHDMADIYYRRGWTNRMRLTPGSPAVRGAAQLAAGLAGVGVVSLVISWVMFFVRG</sequence>
<name>A0A5J5J0Q2_9MICO</name>
<dbReference type="EMBL" id="VYSA01000002">
    <property type="protein sequence ID" value="KAA9107564.1"/>
    <property type="molecule type" value="Genomic_DNA"/>
</dbReference>
<organism evidence="2 3">
    <name type="scientific">Microbacterium rhizomatis</name>
    <dbReference type="NCBI Taxonomy" id="1631477"/>
    <lineage>
        <taxon>Bacteria</taxon>
        <taxon>Bacillati</taxon>
        <taxon>Actinomycetota</taxon>
        <taxon>Actinomycetes</taxon>
        <taxon>Micrococcales</taxon>
        <taxon>Microbacteriaceae</taxon>
        <taxon>Microbacterium</taxon>
    </lineage>
</organism>
<gene>
    <name evidence="2" type="ORF">F6B43_08820</name>
</gene>
<keyword evidence="1" id="KW-1133">Transmembrane helix</keyword>
<keyword evidence="1" id="KW-0472">Membrane</keyword>